<dbReference type="SUPFAM" id="SSF52540">
    <property type="entry name" value="P-loop containing nucleoside triphosphate hydrolases"/>
    <property type="match status" value="1"/>
</dbReference>
<dbReference type="PANTHER" id="PTHR30486">
    <property type="entry name" value="TWITCHING MOTILITY PROTEIN PILT"/>
    <property type="match status" value="1"/>
</dbReference>
<gene>
    <name evidence="3" type="ORF">ERICV_05182</name>
</gene>
<dbReference type="EMBL" id="CP019720">
    <property type="protein sequence ID" value="QHZ54165.1"/>
    <property type="molecule type" value="Genomic_DNA"/>
</dbReference>
<dbReference type="Pfam" id="PF00437">
    <property type="entry name" value="T2SSE"/>
    <property type="match status" value="1"/>
</dbReference>
<evidence type="ECO:0000313" key="3">
    <source>
        <dbReference type="EMBL" id="QHZ54165.1"/>
    </source>
</evidence>
<keyword evidence="3" id="KW-0614">Plasmid</keyword>
<dbReference type="Gene3D" id="3.30.450.380">
    <property type="match status" value="1"/>
</dbReference>
<protein>
    <submittedName>
        <fullName evidence="3">Type II/IV secretion system protein</fullName>
    </submittedName>
</protein>
<evidence type="ECO:0000256" key="1">
    <source>
        <dbReference type="ARBA" id="ARBA00006611"/>
    </source>
</evidence>
<reference evidence="3 4" key="1">
    <citation type="journal article" date="2020" name="Int. J. Med. Microbiol.">
        <title>Discovery of Paenibacillus larvae ERIC V: Phenotypic and genomic comparison to genotypes ERIC I-IV reveal different inventories of virulence factors which correlate with epidemiological prevalences of American Foulbrood.</title>
        <authorList>
            <person name="Beims H."/>
            <person name="Bunk B."/>
            <person name="Erler S."/>
            <person name="Mohr K.I."/>
            <person name="Sproer C."/>
            <person name="Pradella S."/>
            <person name="Gunther G."/>
            <person name="Rohde M."/>
            <person name="von der Ohe W."/>
            <person name="Steinert M."/>
        </authorList>
    </citation>
    <scope>NUCLEOTIDE SEQUENCE [LARGE SCALE GENOMIC DNA]</scope>
    <source>
        <strain evidence="3">Eric_V</strain>
        <plasmid evidence="3">unnamed2</plasmid>
    </source>
</reference>
<dbReference type="Gene3D" id="3.40.50.300">
    <property type="entry name" value="P-loop containing nucleotide triphosphate hydrolases"/>
    <property type="match status" value="1"/>
</dbReference>
<dbReference type="AlphaFoldDB" id="A0A6C0QZK7"/>
<proteinExistence type="inferred from homology"/>
<dbReference type="GO" id="GO:0016887">
    <property type="term" value="F:ATP hydrolysis activity"/>
    <property type="evidence" value="ECO:0007669"/>
    <property type="project" value="InterPro"/>
</dbReference>
<dbReference type="RefSeq" id="WP_172424032.1">
    <property type="nucleotide sequence ID" value="NZ_CP019720.1"/>
</dbReference>
<dbReference type="PANTHER" id="PTHR30486:SF6">
    <property type="entry name" value="TYPE IV PILUS RETRACTATION ATPASE PILT"/>
    <property type="match status" value="1"/>
</dbReference>
<dbReference type="InterPro" id="IPR001482">
    <property type="entry name" value="T2SS/T4SS_dom"/>
</dbReference>
<comment type="similarity">
    <text evidence="1">Belongs to the GSP E family.</text>
</comment>
<accession>A0A6C0QZK7</accession>
<sequence>MIIESNRNSVGLFRQFATQGFNNNEPGSQTSDNIKKIQVLIERRRKEQYGEKNLSREVLIQWIKEEINKDHKLLVEGYEIGSLAELYADAYDGYGILQEFIRDKRWSDIKCNRYNDIVTKGPEGWILQDVCFDSEKDYKDFVQSVFTKNGATVNDNQPLGNCIDKDKKLRINASLSDINPLGPFLVIRKQMGYQLTEEEILGKNTLNEEILSFLKIFVLLEISFLFYGEQNTAKTTTLGFTLDLIPESIAITILEDTPEITLRRKNWNSHVTRPYVGESFKPVDLKDLVTNFFRESGQWLCVGEVRGDEAYYLLRAASGGNPTCLSVHAPSPDLAFNRLVFLASDSTHMDTDTLYKNFKAYYKMLIGMTTEGGTKRIDRLSLESDQAGCYVDIFEWIPGGEWKRNEYPEWFKKKAKSLADSGKVSKDLLKKAKVIE</sequence>
<name>A0A6C0QZK7_9BACL</name>
<organism evidence="3 4">
    <name type="scientific">Paenibacillus larvae subsp. larvae</name>
    <dbReference type="NCBI Taxonomy" id="147375"/>
    <lineage>
        <taxon>Bacteria</taxon>
        <taxon>Bacillati</taxon>
        <taxon>Bacillota</taxon>
        <taxon>Bacilli</taxon>
        <taxon>Bacillales</taxon>
        <taxon>Paenibacillaceae</taxon>
        <taxon>Paenibacillus</taxon>
    </lineage>
</organism>
<dbReference type="InterPro" id="IPR027417">
    <property type="entry name" value="P-loop_NTPase"/>
</dbReference>
<geneLocation type="plasmid" evidence="3 4">
    <name>unnamed2</name>
</geneLocation>
<dbReference type="Proteomes" id="UP000464330">
    <property type="component" value="Plasmid unnamed2"/>
</dbReference>
<evidence type="ECO:0000313" key="4">
    <source>
        <dbReference type="Proteomes" id="UP000464330"/>
    </source>
</evidence>
<evidence type="ECO:0000259" key="2">
    <source>
        <dbReference type="Pfam" id="PF00437"/>
    </source>
</evidence>
<feature type="domain" description="Bacterial type II secretion system protein E" evidence="2">
    <location>
        <begin position="182"/>
        <end position="348"/>
    </location>
</feature>
<dbReference type="InterPro" id="IPR050921">
    <property type="entry name" value="T4SS_GSP_E_ATPase"/>
</dbReference>